<protein>
    <submittedName>
        <fullName evidence="6">60S ribosomal protein L24, putative</fullName>
    </submittedName>
</protein>
<evidence type="ECO:0000256" key="1">
    <source>
        <dbReference type="ARBA" id="ARBA00005647"/>
    </source>
</evidence>
<dbReference type="Pfam" id="PF01246">
    <property type="entry name" value="Ribosomal_L24e"/>
    <property type="match status" value="1"/>
</dbReference>
<dbReference type="InterPro" id="IPR000988">
    <property type="entry name" value="Ribosomal_eL24-rel_N"/>
</dbReference>
<dbReference type="EMBL" id="KB207240">
    <property type="protein sequence ID" value="ELP83730.1"/>
    <property type="molecule type" value="Genomic_DNA"/>
</dbReference>
<sequence>MSIKTQVCSFSGFKIPIGKGRKFVREDMKVFTFITKKSESAFLRKTNPRKVFWTAIYRQLNKKGLQQEVVGKKKAKRVIKVIRGYHGISAEEIAKRKQTYTPEQLAKKRQEAIAKIKEIKATNAAKKEAAKKEAKKEGKKETHPKAKTGSKQPKAGKTNFNSR</sequence>
<dbReference type="PANTHER" id="PTHR10792">
    <property type="entry name" value="60S RIBOSOMAL PROTEIN L24"/>
    <property type="match status" value="1"/>
</dbReference>
<dbReference type="OrthoDB" id="30140at2759"/>
<dbReference type="Proteomes" id="UP000014680">
    <property type="component" value="Unassembled WGS sequence"/>
</dbReference>
<evidence type="ECO:0000259" key="5">
    <source>
        <dbReference type="Pfam" id="PF01246"/>
    </source>
</evidence>
<organism evidence="6 7">
    <name type="scientific">Entamoeba invadens IP1</name>
    <dbReference type="NCBI Taxonomy" id="370355"/>
    <lineage>
        <taxon>Eukaryota</taxon>
        <taxon>Amoebozoa</taxon>
        <taxon>Evosea</taxon>
        <taxon>Archamoebae</taxon>
        <taxon>Mastigamoebida</taxon>
        <taxon>Entamoebidae</taxon>
        <taxon>Entamoeba</taxon>
    </lineage>
</organism>
<evidence type="ECO:0000313" key="7">
    <source>
        <dbReference type="Proteomes" id="UP000014680"/>
    </source>
</evidence>
<keyword evidence="3" id="KW-0687">Ribonucleoprotein</keyword>
<dbReference type="GO" id="GO:0003735">
    <property type="term" value="F:structural constituent of ribosome"/>
    <property type="evidence" value="ECO:0007669"/>
    <property type="project" value="InterPro"/>
</dbReference>
<dbReference type="RefSeq" id="XP_004183076.1">
    <property type="nucleotide sequence ID" value="XM_004183028.1"/>
</dbReference>
<dbReference type="InterPro" id="IPR056366">
    <property type="entry name" value="Ribosomal_eL24"/>
</dbReference>
<feature type="compositionally biased region" description="Basic and acidic residues" evidence="4">
    <location>
        <begin position="123"/>
        <end position="144"/>
    </location>
</feature>
<accession>A0A0A1TUK2</accession>
<name>A0A0A1TUK2_ENTIV</name>
<dbReference type="SUPFAM" id="SSF57716">
    <property type="entry name" value="Glucocorticoid receptor-like (DNA-binding domain)"/>
    <property type="match status" value="1"/>
</dbReference>
<dbReference type="VEuPathDB" id="AmoebaDB:EIN_469340"/>
<dbReference type="GO" id="GO:0003729">
    <property type="term" value="F:mRNA binding"/>
    <property type="evidence" value="ECO:0007669"/>
    <property type="project" value="TreeGrafter"/>
</dbReference>
<dbReference type="OMA" id="SANCAEW"/>
<dbReference type="GO" id="GO:0002181">
    <property type="term" value="P:cytoplasmic translation"/>
    <property type="evidence" value="ECO:0007669"/>
    <property type="project" value="TreeGrafter"/>
</dbReference>
<dbReference type="PANTHER" id="PTHR10792:SF1">
    <property type="entry name" value="RIBOSOMAL PROTEIN L24"/>
    <property type="match status" value="1"/>
</dbReference>
<dbReference type="InterPro" id="IPR038630">
    <property type="entry name" value="L24e/L24_sf"/>
</dbReference>
<dbReference type="GeneID" id="14882645"/>
<evidence type="ECO:0000256" key="4">
    <source>
        <dbReference type="SAM" id="MobiDB-lite"/>
    </source>
</evidence>
<evidence type="ECO:0000256" key="2">
    <source>
        <dbReference type="ARBA" id="ARBA00022980"/>
    </source>
</evidence>
<keyword evidence="7" id="KW-1185">Reference proteome</keyword>
<dbReference type="Gene3D" id="2.30.170.20">
    <property type="entry name" value="Ribosomal protein L24e"/>
    <property type="match status" value="1"/>
</dbReference>
<evidence type="ECO:0000256" key="3">
    <source>
        <dbReference type="ARBA" id="ARBA00023274"/>
    </source>
</evidence>
<gene>
    <name evidence="6" type="ORF">EIN_469340</name>
</gene>
<dbReference type="GO" id="GO:0022625">
    <property type="term" value="C:cytosolic large ribosomal subunit"/>
    <property type="evidence" value="ECO:0007669"/>
    <property type="project" value="TreeGrafter"/>
</dbReference>
<feature type="domain" description="Large ribosomal subunit protein eL24-related N-terminal" evidence="5">
    <location>
        <begin position="4"/>
        <end position="67"/>
    </location>
</feature>
<keyword evidence="2 6" id="KW-0689">Ribosomal protein</keyword>
<comment type="similarity">
    <text evidence="1">Belongs to the eukaryotic ribosomal protein eL24 family.</text>
</comment>
<reference evidence="6 7" key="1">
    <citation type="submission" date="2012-10" db="EMBL/GenBank/DDBJ databases">
        <authorList>
            <person name="Zafar N."/>
            <person name="Inman J."/>
            <person name="Hall N."/>
            <person name="Lorenzi H."/>
            <person name="Caler E."/>
        </authorList>
    </citation>
    <scope>NUCLEOTIDE SEQUENCE [LARGE SCALE GENOMIC DNA]</scope>
    <source>
        <strain evidence="6 7">IP1</strain>
    </source>
</reference>
<dbReference type="CDD" id="cd00472">
    <property type="entry name" value="Ribosomal_L24e_L24"/>
    <property type="match status" value="1"/>
</dbReference>
<feature type="region of interest" description="Disordered" evidence="4">
    <location>
        <begin position="123"/>
        <end position="163"/>
    </location>
</feature>
<proteinExistence type="inferred from homology"/>
<dbReference type="KEGG" id="eiv:EIN_469340"/>
<dbReference type="AlphaFoldDB" id="A0A0A1TUK2"/>
<evidence type="ECO:0000313" key="6">
    <source>
        <dbReference type="EMBL" id="ELP83730.1"/>
    </source>
</evidence>